<name>A0A0U3MB44_9BURK</name>
<dbReference type="STRING" id="76731.RD2015_195"/>
<dbReference type="EMBL" id="CP013729">
    <property type="protein sequence ID" value="ALV04700.1"/>
    <property type="molecule type" value="Genomic_DNA"/>
</dbReference>
<organism evidence="1 2">
    <name type="scientific">Roseateles depolymerans</name>
    <dbReference type="NCBI Taxonomy" id="76731"/>
    <lineage>
        <taxon>Bacteria</taxon>
        <taxon>Pseudomonadati</taxon>
        <taxon>Pseudomonadota</taxon>
        <taxon>Betaproteobacteria</taxon>
        <taxon>Burkholderiales</taxon>
        <taxon>Sphaerotilaceae</taxon>
        <taxon>Roseateles</taxon>
    </lineage>
</organism>
<dbReference type="Proteomes" id="UP000060699">
    <property type="component" value="Chromosome"/>
</dbReference>
<protein>
    <submittedName>
        <fullName evidence="1">Uncharacterized protein</fullName>
    </submittedName>
</protein>
<keyword evidence="2" id="KW-1185">Reference proteome</keyword>
<gene>
    <name evidence="1" type="ORF">RD2015_195</name>
</gene>
<dbReference type="AlphaFoldDB" id="A0A0U3MB44"/>
<evidence type="ECO:0000313" key="2">
    <source>
        <dbReference type="Proteomes" id="UP000060699"/>
    </source>
</evidence>
<accession>A0A0U3MB44</accession>
<sequence>MRLAEPTLPSMHAMPAIIADAYQVFGRHPAPSLPLDACPCCMDPELQEDLRKLPLRQLSRHYFSEYNSAAKGEVQPVSEVLYFLPRLLELVAHGEEIHHSIELYLNRIGRCPQTTFNESEQAILDRFALTYFADHLASLEHRVLKDAMSVLLMFHIGGLRLEPLLDYWLNCQDPRSTVHYVETCYWDFLEGREVSNPFADDLPDFRQTIAQWMLAPAHRAVFANKLMQPTFLRLVDQKPKSMSMSFREVVDAVSAFLSE</sequence>
<dbReference type="KEGG" id="rdp:RD2015_195"/>
<reference evidence="1 2" key="1">
    <citation type="submission" date="2015-12" db="EMBL/GenBank/DDBJ databases">
        <title>Complete genome of Roseateles depolymerans KCTC 42856.</title>
        <authorList>
            <person name="Kim K.M."/>
        </authorList>
    </citation>
    <scope>NUCLEOTIDE SEQUENCE [LARGE SCALE GENOMIC DNA]</scope>
    <source>
        <strain evidence="1 2">KCTC 42856</strain>
    </source>
</reference>
<proteinExistence type="predicted"/>
<evidence type="ECO:0000313" key="1">
    <source>
        <dbReference type="EMBL" id="ALV04700.1"/>
    </source>
</evidence>